<dbReference type="OrthoDB" id="9805017at2"/>
<keyword evidence="5" id="KW-1185">Reference proteome</keyword>
<dbReference type="InterPro" id="IPR055354">
    <property type="entry name" value="DUF7507"/>
</dbReference>
<dbReference type="Gene3D" id="2.60.40.10">
    <property type="entry name" value="Immunoglobulins"/>
    <property type="match status" value="1"/>
</dbReference>
<dbReference type="STRING" id="280093.SAMN05443373_1231"/>
<evidence type="ECO:0000313" key="4">
    <source>
        <dbReference type="Proteomes" id="UP000184384"/>
    </source>
</evidence>
<proteinExistence type="predicted"/>
<feature type="domain" description="DUF7507" evidence="1">
    <location>
        <begin position="214"/>
        <end position="316"/>
    </location>
</feature>
<organism evidence="3 4">
    <name type="scientific">Flavobacterium granuli</name>
    <dbReference type="NCBI Taxonomy" id="280093"/>
    <lineage>
        <taxon>Bacteria</taxon>
        <taxon>Pseudomonadati</taxon>
        <taxon>Bacteroidota</taxon>
        <taxon>Flavobacteriia</taxon>
        <taxon>Flavobacteriales</taxon>
        <taxon>Flavobacteriaceae</taxon>
        <taxon>Flavobacterium</taxon>
    </lineage>
</organism>
<evidence type="ECO:0000259" key="1">
    <source>
        <dbReference type="Pfam" id="PF24346"/>
    </source>
</evidence>
<dbReference type="NCBIfam" id="TIGR01451">
    <property type="entry name" value="B_ant_repeat"/>
    <property type="match status" value="1"/>
</dbReference>
<dbReference type="Pfam" id="PF13585">
    <property type="entry name" value="CHU_C"/>
    <property type="match status" value="1"/>
</dbReference>
<evidence type="ECO:0000313" key="2">
    <source>
        <dbReference type="EMBL" id="PRZ19239.1"/>
    </source>
</evidence>
<reference evidence="4" key="1">
    <citation type="submission" date="2016-11" db="EMBL/GenBank/DDBJ databases">
        <authorList>
            <person name="Varghese N."/>
            <person name="Submissions S."/>
        </authorList>
    </citation>
    <scope>NUCLEOTIDE SEQUENCE [LARGE SCALE GENOMIC DNA]</scope>
    <source>
        <strain evidence="4">DSM 19729</strain>
    </source>
</reference>
<accession>A0A1M5UCE8</accession>
<dbReference type="AlphaFoldDB" id="A0A1M5UCE8"/>
<dbReference type="Proteomes" id="UP000237771">
    <property type="component" value="Unassembled WGS sequence"/>
</dbReference>
<feature type="non-terminal residue" evidence="3">
    <location>
        <position position="1"/>
    </location>
</feature>
<evidence type="ECO:0000313" key="3">
    <source>
        <dbReference type="EMBL" id="SHH60712.1"/>
    </source>
</evidence>
<sequence>NVSFPITTQGTTVVTWTFDDGNGNTTTATQNIVVTGIATPIASVTAQPTCSIPTATVLLSGLPAGNWTINPGTITGTGSTTTISGLAAGATYNFTVASAGGCTSNPVAVTINSYVCPAADSGTAPSTGGTAIANVLSNDTTNGAPSTTANSVISESGSWPAGISLNTTTGAITVAAGTAAGVYNVTYQLCDKLAPSACATATATITIPLVAVESPSISLVKSAVLNDEDGNGSTQVGETISYTLLVTNTGNVALTNAIVKDAMLGFDTSAASISLAVGENKEYQLSYSITQADIDRAEVVNTASATADSPAAVRVSAEDTVNTGLNLVLPESVVKVYNAVSPNGDGFNDVLRIDGLQFYPENTVEIYNRWGVLVFERDRYNNDDRAFRGRSEGRVTVKQAEELPTGTYFYILKYKDNEKKTYEKSGYLYINR</sequence>
<dbReference type="EMBL" id="FQWO01000023">
    <property type="protein sequence ID" value="SHH60712.1"/>
    <property type="molecule type" value="Genomic_DNA"/>
</dbReference>
<dbReference type="RefSeq" id="WP_139256934.1">
    <property type="nucleotide sequence ID" value="NZ_FQWO01000023.1"/>
</dbReference>
<gene>
    <name evidence="2" type="ORF">BC624_1211</name>
    <name evidence="3" type="ORF">SAMN05443373_1231</name>
</gene>
<name>A0A1M5UCE8_9FLAO</name>
<dbReference type="NCBIfam" id="TIGR04131">
    <property type="entry name" value="Bac_Flav_CTERM"/>
    <property type="match status" value="1"/>
</dbReference>
<dbReference type="Pfam" id="PF24346">
    <property type="entry name" value="DUF7507"/>
    <property type="match status" value="1"/>
</dbReference>
<dbReference type="EMBL" id="PVUB01000021">
    <property type="protein sequence ID" value="PRZ19239.1"/>
    <property type="molecule type" value="Genomic_DNA"/>
</dbReference>
<reference evidence="2 5" key="3">
    <citation type="submission" date="2018-03" db="EMBL/GenBank/DDBJ databases">
        <title>Genomic Encyclopedia of Archaeal and Bacterial Type Strains, Phase II (KMG-II): from individual species to whole genera.</title>
        <authorList>
            <person name="Goeker M."/>
        </authorList>
    </citation>
    <scope>NUCLEOTIDE SEQUENCE [LARGE SCALE GENOMIC DNA]</scope>
    <source>
        <strain evidence="2 5">DSM 17797</strain>
    </source>
</reference>
<reference evidence="3" key="2">
    <citation type="submission" date="2016-11" db="EMBL/GenBank/DDBJ databases">
        <authorList>
            <person name="Jaros S."/>
            <person name="Januszkiewicz K."/>
            <person name="Wedrychowicz H."/>
        </authorList>
    </citation>
    <scope>NUCLEOTIDE SEQUENCE [LARGE SCALE GENOMIC DNA]</scope>
    <source>
        <strain evidence="3">DSM 19729</strain>
    </source>
</reference>
<dbReference type="InterPro" id="IPR026341">
    <property type="entry name" value="T9SS_type_B"/>
</dbReference>
<protein>
    <submittedName>
        <fullName evidence="3">Conserved repeat domain-containing protein/gliding motility-associated C-terminal domain-containing protein</fullName>
    </submittedName>
    <submittedName>
        <fullName evidence="2">Repeat protein (TIGR01451 family)/gliding motility-associated-like protein</fullName>
    </submittedName>
</protein>
<evidence type="ECO:0000313" key="5">
    <source>
        <dbReference type="Proteomes" id="UP000237771"/>
    </source>
</evidence>
<dbReference type="InterPro" id="IPR013783">
    <property type="entry name" value="Ig-like_fold"/>
</dbReference>
<dbReference type="InterPro" id="IPR047589">
    <property type="entry name" value="DUF11_rpt"/>
</dbReference>
<dbReference type="Proteomes" id="UP000184384">
    <property type="component" value="Unassembled WGS sequence"/>
</dbReference>